<evidence type="ECO:0000256" key="1">
    <source>
        <dbReference type="ARBA" id="ARBA00000085"/>
    </source>
</evidence>
<dbReference type="InterPro" id="IPR036097">
    <property type="entry name" value="HisK_dim/P_sf"/>
</dbReference>
<dbReference type="RefSeq" id="WP_379043951.1">
    <property type="nucleotide sequence ID" value="NZ_JBHSKW010000033.1"/>
</dbReference>
<dbReference type="SUPFAM" id="SSF55874">
    <property type="entry name" value="ATPase domain of HSP90 chaperone/DNA topoisomerase II/histidine kinase"/>
    <property type="match status" value="1"/>
</dbReference>
<dbReference type="InterPro" id="IPR005467">
    <property type="entry name" value="His_kinase_dom"/>
</dbReference>
<gene>
    <name evidence="9" type="ORF">ACFSSE_06230</name>
</gene>
<dbReference type="Pfam" id="PF02518">
    <property type="entry name" value="HATPase_c"/>
    <property type="match status" value="1"/>
</dbReference>
<dbReference type="CDD" id="cd00075">
    <property type="entry name" value="HATPase"/>
    <property type="match status" value="1"/>
</dbReference>
<dbReference type="Pfam" id="PF13181">
    <property type="entry name" value="TPR_8"/>
    <property type="match status" value="1"/>
</dbReference>
<keyword evidence="6" id="KW-0902">Two-component regulatory system</keyword>
<keyword evidence="7" id="KW-1133">Transmembrane helix</keyword>
<dbReference type="PROSITE" id="PS50109">
    <property type="entry name" value="HIS_KIN"/>
    <property type="match status" value="1"/>
</dbReference>
<evidence type="ECO:0000256" key="2">
    <source>
        <dbReference type="ARBA" id="ARBA00012438"/>
    </source>
</evidence>
<feature type="domain" description="Histidine kinase" evidence="8">
    <location>
        <begin position="210"/>
        <end position="428"/>
    </location>
</feature>
<dbReference type="Pfam" id="PF00512">
    <property type="entry name" value="HisKA"/>
    <property type="match status" value="1"/>
</dbReference>
<protein>
    <recommendedName>
        <fullName evidence="2">histidine kinase</fullName>
        <ecNumber evidence="2">2.7.13.3</ecNumber>
    </recommendedName>
</protein>
<dbReference type="InterPro" id="IPR036890">
    <property type="entry name" value="HATPase_C_sf"/>
</dbReference>
<keyword evidence="9" id="KW-0547">Nucleotide-binding</keyword>
<name>A0ABW5TQC8_9SPHI</name>
<dbReference type="EC" id="2.7.13.3" evidence="2"/>
<evidence type="ECO:0000313" key="9">
    <source>
        <dbReference type="EMBL" id="MFD2731296.1"/>
    </source>
</evidence>
<dbReference type="SUPFAM" id="SSF48452">
    <property type="entry name" value="TPR-like"/>
    <property type="match status" value="1"/>
</dbReference>
<comment type="caution">
    <text evidence="9">The sequence shown here is derived from an EMBL/GenBank/DDBJ whole genome shotgun (WGS) entry which is preliminary data.</text>
</comment>
<dbReference type="EMBL" id="JBHULV010000020">
    <property type="protein sequence ID" value="MFD2731296.1"/>
    <property type="molecule type" value="Genomic_DNA"/>
</dbReference>
<dbReference type="SMART" id="SM00387">
    <property type="entry name" value="HATPase_c"/>
    <property type="match status" value="1"/>
</dbReference>
<dbReference type="Gene3D" id="1.25.40.10">
    <property type="entry name" value="Tetratricopeptide repeat domain"/>
    <property type="match status" value="1"/>
</dbReference>
<keyword evidence="9" id="KW-0067">ATP-binding</keyword>
<accession>A0ABW5TQC8</accession>
<comment type="catalytic activity">
    <reaction evidence="1">
        <text>ATP + protein L-histidine = ADP + protein N-phospho-L-histidine.</text>
        <dbReference type="EC" id="2.7.13.3"/>
    </reaction>
</comment>
<dbReference type="InterPro" id="IPR003594">
    <property type="entry name" value="HATPase_dom"/>
</dbReference>
<reference evidence="10" key="1">
    <citation type="journal article" date="2019" name="Int. J. Syst. Evol. Microbiol.">
        <title>The Global Catalogue of Microorganisms (GCM) 10K type strain sequencing project: providing services to taxonomists for standard genome sequencing and annotation.</title>
        <authorList>
            <consortium name="The Broad Institute Genomics Platform"/>
            <consortium name="The Broad Institute Genome Sequencing Center for Infectious Disease"/>
            <person name="Wu L."/>
            <person name="Ma J."/>
        </authorList>
    </citation>
    <scope>NUCLEOTIDE SEQUENCE [LARGE SCALE GENOMIC DNA]</scope>
    <source>
        <strain evidence="10">KCTC 42456</strain>
    </source>
</reference>
<dbReference type="InterPro" id="IPR003661">
    <property type="entry name" value="HisK_dim/P_dom"/>
</dbReference>
<keyword evidence="7" id="KW-0472">Membrane</keyword>
<keyword evidence="4" id="KW-0808">Transferase</keyword>
<dbReference type="InterPro" id="IPR050736">
    <property type="entry name" value="Sensor_HK_Regulatory"/>
</dbReference>
<dbReference type="SUPFAM" id="SSF47384">
    <property type="entry name" value="Homodimeric domain of signal transducing histidine kinase"/>
    <property type="match status" value="1"/>
</dbReference>
<feature type="transmembrane region" description="Helical" evidence="7">
    <location>
        <begin position="150"/>
        <end position="171"/>
    </location>
</feature>
<evidence type="ECO:0000313" key="10">
    <source>
        <dbReference type="Proteomes" id="UP001597546"/>
    </source>
</evidence>
<dbReference type="PRINTS" id="PR00344">
    <property type="entry name" value="BCTRLSENSOR"/>
</dbReference>
<evidence type="ECO:0000256" key="3">
    <source>
        <dbReference type="ARBA" id="ARBA00022553"/>
    </source>
</evidence>
<dbReference type="Gene3D" id="3.30.565.10">
    <property type="entry name" value="Histidine kinase-like ATPase, C-terminal domain"/>
    <property type="match status" value="1"/>
</dbReference>
<dbReference type="GO" id="GO:0005524">
    <property type="term" value="F:ATP binding"/>
    <property type="evidence" value="ECO:0007669"/>
    <property type="project" value="UniProtKB-KW"/>
</dbReference>
<evidence type="ECO:0000256" key="6">
    <source>
        <dbReference type="ARBA" id="ARBA00023012"/>
    </source>
</evidence>
<dbReference type="Gene3D" id="1.10.287.130">
    <property type="match status" value="1"/>
</dbReference>
<sequence length="428" mass="49596">MFDNLGSLYQKLNDPKQAETYFLKSINLPNDDASGIRIPPYLKLAALYIKNKQQNQAIATLKEAKFLLNKYKEQNPTSYVGYYKEYANYFFAFGKLDSAYFYLNRHIAVKDSSEKSYQEIKTFDINKELKMLSEQRELDKLKHNDQVRRIYVVGLIEFIVLIFIIIGIIYFNLRKLKKIHQETLEKNQVITSTIDELERANKNYIRIMRIMAHDLRNPLSGMTGLAAAILDEDDFDAETRKMLKLIETTGLHSIEMINELLKTGLANESDTLEVQKIDLKSLLYDSVELLQFKAKEKQQIIIFENEEKDDLPIFTKVNYEKTWRVINNLIVNAIKFSYLGGEIRTGIKVYNTSIVIYVKDNGIGIADKNKETIFEMFTEAKRVGTNGEQPFGLGLSISKKIMEKHNGKIWFENADNGGTIFYLEFPKI</sequence>
<evidence type="ECO:0000259" key="8">
    <source>
        <dbReference type="PROSITE" id="PS50109"/>
    </source>
</evidence>
<keyword evidence="5" id="KW-0418">Kinase</keyword>
<keyword evidence="7" id="KW-0812">Transmembrane</keyword>
<evidence type="ECO:0000256" key="5">
    <source>
        <dbReference type="ARBA" id="ARBA00022777"/>
    </source>
</evidence>
<dbReference type="Proteomes" id="UP001597546">
    <property type="component" value="Unassembled WGS sequence"/>
</dbReference>
<proteinExistence type="predicted"/>
<evidence type="ECO:0000256" key="7">
    <source>
        <dbReference type="SAM" id="Phobius"/>
    </source>
</evidence>
<evidence type="ECO:0000256" key="4">
    <source>
        <dbReference type="ARBA" id="ARBA00022679"/>
    </source>
</evidence>
<dbReference type="PANTHER" id="PTHR43711">
    <property type="entry name" value="TWO-COMPONENT HISTIDINE KINASE"/>
    <property type="match status" value="1"/>
</dbReference>
<dbReference type="CDD" id="cd00082">
    <property type="entry name" value="HisKA"/>
    <property type="match status" value="1"/>
</dbReference>
<dbReference type="InterPro" id="IPR011990">
    <property type="entry name" value="TPR-like_helical_dom_sf"/>
</dbReference>
<dbReference type="PANTHER" id="PTHR43711:SF31">
    <property type="entry name" value="HISTIDINE KINASE"/>
    <property type="match status" value="1"/>
</dbReference>
<dbReference type="InterPro" id="IPR019734">
    <property type="entry name" value="TPR_rpt"/>
</dbReference>
<keyword evidence="3" id="KW-0597">Phosphoprotein</keyword>
<dbReference type="SMART" id="SM00388">
    <property type="entry name" value="HisKA"/>
    <property type="match status" value="1"/>
</dbReference>
<dbReference type="InterPro" id="IPR004358">
    <property type="entry name" value="Sig_transdc_His_kin-like_C"/>
</dbReference>
<keyword evidence="10" id="KW-1185">Reference proteome</keyword>
<organism evidence="9 10">
    <name type="scientific">Pedobacter alpinus</name>
    <dbReference type="NCBI Taxonomy" id="1590643"/>
    <lineage>
        <taxon>Bacteria</taxon>
        <taxon>Pseudomonadati</taxon>
        <taxon>Bacteroidota</taxon>
        <taxon>Sphingobacteriia</taxon>
        <taxon>Sphingobacteriales</taxon>
        <taxon>Sphingobacteriaceae</taxon>
        <taxon>Pedobacter</taxon>
    </lineage>
</organism>